<dbReference type="PANTHER" id="PTHR10395">
    <property type="entry name" value="URICASE AND TRANSTHYRETIN-RELATED"/>
    <property type="match status" value="1"/>
</dbReference>
<evidence type="ECO:0000259" key="1">
    <source>
        <dbReference type="Pfam" id="PF00576"/>
    </source>
</evidence>
<evidence type="ECO:0000313" key="2">
    <source>
        <dbReference type="EMBL" id="RMZ54227.1"/>
    </source>
</evidence>
<dbReference type="Proteomes" id="UP000279271">
    <property type="component" value="Unassembled WGS sequence"/>
</dbReference>
<dbReference type="InterPro" id="IPR023418">
    <property type="entry name" value="Thyroxine_BS"/>
</dbReference>
<dbReference type="InterPro" id="IPR023416">
    <property type="entry name" value="Transthyretin/HIU_hydrolase_d"/>
</dbReference>
<feature type="domain" description="Transthyretin/hydroxyisourate hydrolase" evidence="1">
    <location>
        <begin position="63"/>
        <end position="161"/>
    </location>
</feature>
<gene>
    <name evidence="2" type="ORF">APUTEX25_000578</name>
</gene>
<dbReference type="SUPFAM" id="SSF49472">
    <property type="entry name" value="Transthyretin (synonym: prealbumin)"/>
    <property type="match status" value="1"/>
</dbReference>
<dbReference type="PANTHER" id="PTHR10395:SF7">
    <property type="entry name" value="5-HYDROXYISOURATE HYDROLASE"/>
    <property type="match status" value="1"/>
</dbReference>
<dbReference type="EMBL" id="QOKY01000182">
    <property type="protein sequence ID" value="RMZ54227.1"/>
    <property type="molecule type" value="Genomic_DNA"/>
</dbReference>
<dbReference type="Gene3D" id="2.60.40.180">
    <property type="entry name" value="Transthyretin/hydroxyisourate hydrolase domain"/>
    <property type="match status" value="1"/>
</dbReference>
<organism evidence="2 3">
    <name type="scientific">Auxenochlorella protothecoides</name>
    <name type="common">Green microalga</name>
    <name type="synonym">Chlorella protothecoides</name>
    <dbReference type="NCBI Taxonomy" id="3075"/>
    <lineage>
        <taxon>Eukaryota</taxon>
        <taxon>Viridiplantae</taxon>
        <taxon>Chlorophyta</taxon>
        <taxon>core chlorophytes</taxon>
        <taxon>Trebouxiophyceae</taxon>
        <taxon>Chlorellales</taxon>
        <taxon>Chlorellaceae</taxon>
        <taxon>Auxenochlorella</taxon>
    </lineage>
</organism>
<dbReference type="InterPro" id="IPR036817">
    <property type="entry name" value="Transthyretin/HIU_hydrolase_sf"/>
</dbReference>
<dbReference type="GO" id="GO:0006144">
    <property type="term" value="P:purine nucleobase metabolic process"/>
    <property type="evidence" value="ECO:0007669"/>
    <property type="project" value="TreeGrafter"/>
</dbReference>
<proteinExistence type="predicted"/>
<dbReference type="AlphaFoldDB" id="A0A3M7KV62"/>
<protein>
    <recommendedName>
        <fullName evidence="1">Transthyretin/hydroxyisourate hydrolase domain-containing protein</fullName>
    </recommendedName>
</protein>
<reference evidence="3" key="1">
    <citation type="journal article" date="2018" name="Algal Res.">
        <title>Characterization of plant carbon substrate utilization by Auxenochlorella protothecoides.</title>
        <authorList>
            <person name="Vogler B.W."/>
            <person name="Starkenburg S.R."/>
            <person name="Sudasinghe N."/>
            <person name="Schambach J.Y."/>
            <person name="Rollin J.A."/>
            <person name="Pattathil S."/>
            <person name="Barry A.N."/>
        </authorList>
    </citation>
    <scope>NUCLEOTIDE SEQUENCE [LARGE SCALE GENOMIC DNA]</scope>
    <source>
        <strain evidence="3">UTEX 25</strain>
    </source>
</reference>
<dbReference type="Pfam" id="PF00576">
    <property type="entry name" value="Transthyretin"/>
    <property type="match status" value="1"/>
</dbReference>
<comment type="caution">
    <text evidence="2">The sequence shown here is derived from an EMBL/GenBank/DDBJ whole genome shotgun (WGS) entry which is preliminary data.</text>
</comment>
<dbReference type="PROSITE" id="PS00768">
    <property type="entry name" value="TRANSTHYRETIN_1"/>
    <property type="match status" value="1"/>
</dbReference>
<sequence length="483" mass="51519">MIGYTNDPATELSVAAGEQMKITELRLAKLVGAVPSPANVAARRTGQLQAHLDPPGESLRSPITTHVLDTARGKPASGVRIVLERAAPGSSNAWQHVGAGKTNGDGRVPDLLPPAASVAPGVYRITFDTSEYMRRCRAEHPAFFPAKPFYPRVSVFFEILESQLSPVSSGDLSVDGRSNPSHVARLQAAVTPRKFDFAADIVNNDELARAARAEAASASPRCQPSFEPLQHGPELDRQAAADPWVTEARLVQGQARLMAAQQAERRFLAKVGAQVESMERERAAVLSTTLAASVRIYGESLACVERAAPRLEALLESADMDADLAAFCDTAAHSVAAGEALAARQAGLLAGVRRELAASPEVLRAGAMEAWDAARGVWVPDRFVLTRAGFLHRLARSPGGDPEVSMVQGPPTPVLAESVALARCAFEQGEAPVFRLVETAAGSLARSLFLAPRTRARTFRTASVEECMDWAIALREVLAACTR</sequence>
<name>A0A3M7KV62_AUXPR</name>
<evidence type="ECO:0000313" key="3">
    <source>
        <dbReference type="Proteomes" id="UP000279271"/>
    </source>
</evidence>
<accession>A0A3M7KV62</accession>